<evidence type="ECO:0000256" key="2">
    <source>
        <dbReference type="ARBA" id="ARBA00022679"/>
    </source>
</evidence>
<dbReference type="Proteomes" id="UP000317691">
    <property type="component" value="Unassembled WGS sequence"/>
</dbReference>
<dbReference type="PANTHER" id="PTHR12526:SF510">
    <property type="entry name" value="D-INOSITOL 3-PHOSPHATE GLYCOSYLTRANSFERASE"/>
    <property type="match status" value="1"/>
</dbReference>
<dbReference type="PANTHER" id="PTHR12526">
    <property type="entry name" value="GLYCOSYLTRANSFERASE"/>
    <property type="match status" value="1"/>
</dbReference>
<protein>
    <submittedName>
        <fullName evidence="3">Glycosyltransferase family 4 protein</fullName>
    </submittedName>
</protein>
<keyword evidence="2 3" id="KW-0808">Transferase</keyword>
<evidence type="ECO:0000313" key="4">
    <source>
        <dbReference type="Proteomes" id="UP000317691"/>
    </source>
</evidence>
<evidence type="ECO:0000313" key="3">
    <source>
        <dbReference type="EMBL" id="TMQ64028.1"/>
    </source>
</evidence>
<name>A0A538TK88_UNCEI</name>
<proteinExistence type="predicted"/>
<evidence type="ECO:0000256" key="1">
    <source>
        <dbReference type="ARBA" id="ARBA00022676"/>
    </source>
</evidence>
<dbReference type="EMBL" id="VBOZ01000028">
    <property type="protein sequence ID" value="TMQ64028.1"/>
    <property type="molecule type" value="Genomic_DNA"/>
</dbReference>
<dbReference type="AlphaFoldDB" id="A0A538TK88"/>
<organism evidence="3 4">
    <name type="scientific">Eiseniibacteriota bacterium</name>
    <dbReference type="NCBI Taxonomy" id="2212470"/>
    <lineage>
        <taxon>Bacteria</taxon>
        <taxon>Candidatus Eiseniibacteriota</taxon>
    </lineage>
</organism>
<accession>A0A538TK88</accession>
<sequence>MKVAFFGAFDPSYPRNVVLQEGLEEAGATVTRVAVAPGTPAFVREAGLMARWAAAASSLDALLVPAFGHRDVPLAAALGRVSGSPVLFDPLVSRWDTQVGDLGRVAARSLSALRLRLSDRLALSLADLVLCDTWEHGDFFSAEYGIPRSKLCRVPVGADRLAFRTGGGTRPPRIGGPLRVTYIGGFLPLHGVEVAVEAAAILEARHGPRFARFTLIGDGMTAPHAEREMATWGLRSVKRLPRVPYADALEALFHADVALGIFGTTAKAGRVVPHKVYQSMALGAPTITRRSRAIAEFFRDGEHLVLVPAGDAGALAKAVEDLAGDPARGARIGGAGRASVKEQASPERIGALLVEAVGRVRETTAPKVGR</sequence>
<dbReference type="Gene3D" id="3.40.50.2000">
    <property type="entry name" value="Glycogen Phosphorylase B"/>
    <property type="match status" value="1"/>
</dbReference>
<dbReference type="Pfam" id="PF13692">
    <property type="entry name" value="Glyco_trans_1_4"/>
    <property type="match status" value="1"/>
</dbReference>
<dbReference type="GO" id="GO:0016757">
    <property type="term" value="F:glycosyltransferase activity"/>
    <property type="evidence" value="ECO:0007669"/>
    <property type="project" value="UniProtKB-KW"/>
</dbReference>
<keyword evidence="1" id="KW-0328">Glycosyltransferase</keyword>
<gene>
    <name evidence="3" type="ORF">E6K79_08555</name>
</gene>
<comment type="caution">
    <text evidence="3">The sequence shown here is derived from an EMBL/GenBank/DDBJ whole genome shotgun (WGS) entry which is preliminary data.</text>
</comment>
<dbReference type="SUPFAM" id="SSF53756">
    <property type="entry name" value="UDP-Glycosyltransferase/glycogen phosphorylase"/>
    <property type="match status" value="1"/>
</dbReference>
<reference evidence="3 4" key="1">
    <citation type="journal article" date="2019" name="Nat. Microbiol.">
        <title>Mediterranean grassland soil C-N compound turnover is dependent on rainfall and depth, and is mediated by genomically divergent microorganisms.</title>
        <authorList>
            <person name="Diamond S."/>
            <person name="Andeer P.F."/>
            <person name="Li Z."/>
            <person name="Crits-Christoph A."/>
            <person name="Burstein D."/>
            <person name="Anantharaman K."/>
            <person name="Lane K.R."/>
            <person name="Thomas B.C."/>
            <person name="Pan C."/>
            <person name="Northen T.R."/>
            <person name="Banfield J.F."/>
        </authorList>
    </citation>
    <scope>NUCLEOTIDE SEQUENCE [LARGE SCALE GENOMIC DNA]</scope>
    <source>
        <strain evidence="3">WS_9</strain>
    </source>
</reference>